<dbReference type="InterPro" id="IPR051410">
    <property type="entry name" value="Ferric/Cupric_Reductase"/>
</dbReference>
<accession>A0A9P6KL42</accession>
<dbReference type="OrthoDB" id="3944240at2759"/>
<dbReference type="InterPro" id="IPR039261">
    <property type="entry name" value="FNR_nucleotide-bd"/>
</dbReference>
<proteinExistence type="inferred from homology"/>
<evidence type="ECO:0000256" key="4">
    <source>
        <dbReference type="ARBA" id="ARBA00022692"/>
    </source>
</evidence>
<dbReference type="SFLD" id="SFLDS00052">
    <property type="entry name" value="Ferric_Reductase_Domain"/>
    <property type="match status" value="1"/>
</dbReference>
<dbReference type="EMBL" id="WJXW01000014">
    <property type="protein sequence ID" value="KAF9730450.1"/>
    <property type="molecule type" value="Genomic_DNA"/>
</dbReference>
<feature type="domain" description="FAD-binding FR-type" evidence="12">
    <location>
        <begin position="278"/>
        <end position="444"/>
    </location>
</feature>
<comment type="caution">
    <text evidence="13">The sequence shown here is derived from an EMBL/GenBank/DDBJ whole genome shotgun (WGS) entry which is preliminary data.</text>
</comment>
<dbReference type="CDD" id="cd06186">
    <property type="entry name" value="NOX_Duox_like_FAD_NADP"/>
    <property type="match status" value="1"/>
</dbReference>
<evidence type="ECO:0000313" key="13">
    <source>
        <dbReference type="EMBL" id="KAF9730450.1"/>
    </source>
</evidence>
<evidence type="ECO:0000256" key="9">
    <source>
        <dbReference type="ARBA" id="ARBA00023180"/>
    </source>
</evidence>
<dbReference type="PANTHER" id="PTHR32361">
    <property type="entry name" value="FERRIC/CUPRIC REDUCTASE TRANSMEMBRANE COMPONENT"/>
    <property type="match status" value="1"/>
</dbReference>
<dbReference type="PROSITE" id="PS51384">
    <property type="entry name" value="FAD_FR"/>
    <property type="match status" value="1"/>
</dbReference>
<feature type="transmembrane region" description="Helical" evidence="11">
    <location>
        <begin position="85"/>
        <end position="106"/>
    </location>
</feature>
<dbReference type="GO" id="GO:0006879">
    <property type="term" value="P:intracellular iron ion homeostasis"/>
    <property type="evidence" value="ECO:0007669"/>
    <property type="project" value="TreeGrafter"/>
</dbReference>
<dbReference type="GO" id="GO:0015677">
    <property type="term" value="P:copper ion import"/>
    <property type="evidence" value="ECO:0007669"/>
    <property type="project" value="TreeGrafter"/>
</dbReference>
<reference evidence="13" key="1">
    <citation type="journal article" date="2020" name="Mol. Plant Microbe Interact.">
        <title>Genome Sequence of the Biocontrol Agent Coniothyrium minitans strain Conio (IMI 134523).</title>
        <authorList>
            <person name="Patel D."/>
            <person name="Shittu T.A."/>
            <person name="Baroncelli R."/>
            <person name="Muthumeenakshi S."/>
            <person name="Osborne T.H."/>
            <person name="Janganan T.K."/>
            <person name="Sreenivasaprasad S."/>
        </authorList>
    </citation>
    <scope>NUCLEOTIDE SEQUENCE</scope>
    <source>
        <strain evidence="13">Conio</strain>
    </source>
</reference>
<evidence type="ECO:0000256" key="3">
    <source>
        <dbReference type="ARBA" id="ARBA00022448"/>
    </source>
</evidence>
<sequence>MDKARYDHHWNHSGRANRRIAELFWAAICAIVFAIWLQRTVKWWRRRRRGSLRLTRHAFPSAWLARRAALARGILLVSLPLAHVSLGHAFALTAYTSIIIAMLLSVDAPTFTFHFTDDVAFRAAWTTVSQIPLVYLLSAKRGPLKYLTGLSYERITWLHKWVGRMIFVSATTHMAIMLCSISISELTSSHDDAMQVVRYGVGAYLLLLWIAVSSIIGVRKRWYRFFHISHWISTIVFLGLAFNHVPSYARLPIYASIGLVATDKMLVTFGYLLFNMTLRPIKTKLRKFRRGPSSAREVHLLAMGHPIKMVASLFTTGGDGASESTTVMRFSDLPFKWKPGQHVRMWFPRLGSLEVHPFTPATCSDFSNHREIGSQDVEEHVLLPMESTAQPNDMILMVKAHEGLTRRLADYRDEWRSLPCPNASQPSSSLVAFIDGPYGEGPAWEDYENIVMLSTSTGVSFMLSILNYLEHLSVANNGSLRTRKIHFVWVNRHIEPVLKSTITELFCKNSTALRDSGVSVKAEFYITCSASTEPDACDMDPFAHLRRSRGRSLIGKPPLRIRNPNNPDDWYSDAESTHTFQNSPRTSSDRGSLSSEGTYVEERAEEQRPCLSGLQPVENKLETSFWARFKFSSWIHRTHRQAETCQCALLQHQERKCKVRQLPPFIVRHYGTRPDTGVILNTVVPRTMLAKTMVTTCGTRLGSDVRKVVSHMNIDYGLKRRESGVQFWDESMS</sequence>
<evidence type="ECO:0000256" key="2">
    <source>
        <dbReference type="ARBA" id="ARBA00006278"/>
    </source>
</evidence>
<dbReference type="SUPFAM" id="SSF52343">
    <property type="entry name" value="Ferredoxin reductase-like, C-terminal NADP-linked domain"/>
    <property type="match status" value="1"/>
</dbReference>
<keyword evidence="9" id="KW-0325">Glycoprotein</keyword>
<evidence type="ECO:0000256" key="5">
    <source>
        <dbReference type="ARBA" id="ARBA00022989"/>
    </source>
</evidence>
<comment type="similarity">
    <text evidence="2">Belongs to the ferric reductase (FRE) family.</text>
</comment>
<gene>
    <name evidence="13" type="ORF">PMIN01_11319</name>
</gene>
<dbReference type="PANTHER" id="PTHR32361:SF9">
    <property type="entry name" value="FERRIC REDUCTASE TRANSMEMBRANE COMPONENT 3-RELATED"/>
    <property type="match status" value="1"/>
</dbReference>
<organism evidence="13 14">
    <name type="scientific">Paraphaeosphaeria minitans</name>
    <dbReference type="NCBI Taxonomy" id="565426"/>
    <lineage>
        <taxon>Eukaryota</taxon>
        <taxon>Fungi</taxon>
        <taxon>Dikarya</taxon>
        <taxon>Ascomycota</taxon>
        <taxon>Pezizomycotina</taxon>
        <taxon>Dothideomycetes</taxon>
        <taxon>Pleosporomycetidae</taxon>
        <taxon>Pleosporales</taxon>
        <taxon>Massarineae</taxon>
        <taxon>Didymosphaeriaceae</taxon>
        <taxon>Paraphaeosphaeria</taxon>
    </lineage>
</organism>
<evidence type="ECO:0000256" key="1">
    <source>
        <dbReference type="ARBA" id="ARBA00004141"/>
    </source>
</evidence>
<evidence type="ECO:0000256" key="10">
    <source>
        <dbReference type="SAM" id="MobiDB-lite"/>
    </source>
</evidence>
<dbReference type="Pfam" id="PF01794">
    <property type="entry name" value="Ferric_reduct"/>
    <property type="match status" value="1"/>
</dbReference>
<evidence type="ECO:0000256" key="7">
    <source>
        <dbReference type="ARBA" id="ARBA00023065"/>
    </source>
</evidence>
<feature type="transmembrane region" description="Helical" evidence="11">
    <location>
        <begin position="20"/>
        <end position="37"/>
    </location>
</feature>
<feature type="transmembrane region" description="Helical" evidence="11">
    <location>
        <begin position="251"/>
        <end position="274"/>
    </location>
</feature>
<keyword evidence="4 11" id="KW-0812">Transmembrane</keyword>
<evidence type="ECO:0000259" key="12">
    <source>
        <dbReference type="PROSITE" id="PS51384"/>
    </source>
</evidence>
<dbReference type="SFLD" id="SFLDG01168">
    <property type="entry name" value="Ferric_reductase_subgroup_(FRE"/>
    <property type="match status" value="1"/>
</dbReference>
<keyword evidence="8 11" id="KW-0472">Membrane</keyword>
<keyword evidence="5 11" id="KW-1133">Transmembrane helix</keyword>
<feature type="transmembrane region" description="Helical" evidence="11">
    <location>
        <begin position="161"/>
        <end position="184"/>
    </location>
</feature>
<evidence type="ECO:0000256" key="6">
    <source>
        <dbReference type="ARBA" id="ARBA00023002"/>
    </source>
</evidence>
<dbReference type="AlphaFoldDB" id="A0A9P6KL42"/>
<dbReference type="GO" id="GO:0000293">
    <property type="term" value="F:ferric-chelate reductase activity"/>
    <property type="evidence" value="ECO:0007669"/>
    <property type="project" value="UniProtKB-ARBA"/>
</dbReference>
<feature type="region of interest" description="Disordered" evidence="10">
    <location>
        <begin position="554"/>
        <end position="605"/>
    </location>
</feature>
<dbReference type="InterPro" id="IPR013121">
    <property type="entry name" value="Fe_red_NAD-bd_6"/>
</dbReference>
<comment type="subcellular location">
    <subcellularLocation>
        <location evidence="1">Membrane</location>
        <topology evidence="1">Multi-pass membrane protein</topology>
    </subcellularLocation>
</comment>
<protein>
    <submittedName>
        <fullName evidence="13">Ferric reductase like transmembrane component</fullName>
    </submittedName>
</protein>
<evidence type="ECO:0000256" key="8">
    <source>
        <dbReference type="ARBA" id="ARBA00023136"/>
    </source>
</evidence>
<evidence type="ECO:0000256" key="11">
    <source>
        <dbReference type="SAM" id="Phobius"/>
    </source>
</evidence>
<keyword evidence="3" id="KW-0813">Transport</keyword>
<dbReference type="GO" id="GO:0005886">
    <property type="term" value="C:plasma membrane"/>
    <property type="evidence" value="ECO:0007669"/>
    <property type="project" value="TreeGrafter"/>
</dbReference>
<dbReference type="Gene3D" id="3.40.50.80">
    <property type="entry name" value="Nucleotide-binding domain of ferredoxin-NADP reductase (FNR) module"/>
    <property type="match status" value="1"/>
</dbReference>
<name>A0A9P6KL42_9PLEO</name>
<keyword evidence="14" id="KW-1185">Reference proteome</keyword>
<dbReference type="GO" id="GO:0006826">
    <property type="term" value="P:iron ion transport"/>
    <property type="evidence" value="ECO:0007669"/>
    <property type="project" value="TreeGrafter"/>
</dbReference>
<dbReference type="InterPro" id="IPR017927">
    <property type="entry name" value="FAD-bd_FR_type"/>
</dbReference>
<feature type="compositionally biased region" description="Polar residues" evidence="10">
    <location>
        <begin position="577"/>
        <end position="597"/>
    </location>
</feature>
<feature type="transmembrane region" description="Helical" evidence="11">
    <location>
        <begin position="196"/>
        <end position="218"/>
    </location>
</feature>
<keyword evidence="6" id="KW-0560">Oxidoreductase</keyword>
<dbReference type="InterPro" id="IPR013130">
    <property type="entry name" value="Fe3_Rdtase_TM_dom"/>
</dbReference>
<dbReference type="Proteomes" id="UP000756921">
    <property type="component" value="Unassembled WGS sequence"/>
</dbReference>
<feature type="transmembrane region" description="Helical" evidence="11">
    <location>
        <begin position="225"/>
        <end position="245"/>
    </location>
</feature>
<dbReference type="Pfam" id="PF08030">
    <property type="entry name" value="NAD_binding_6"/>
    <property type="match status" value="1"/>
</dbReference>
<keyword evidence="7" id="KW-0406">Ion transport</keyword>
<evidence type="ECO:0000313" key="14">
    <source>
        <dbReference type="Proteomes" id="UP000756921"/>
    </source>
</evidence>